<evidence type="ECO:0000259" key="1">
    <source>
        <dbReference type="SMART" id="SM00331"/>
    </source>
</evidence>
<dbReference type="InterPro" id="IPR039248">
    <property type="entry name" value="Ptase_RsbX"/>
</dbReference>
<dbReference type="Gene3D" id="3.30.565.10">
    <property type="entry name" value="Histidine kinase-like ATPase, C-terminal domain"/>
    <property type="match status" value="1"/>
</dbReference>
<dbReference type="CDD" id="cd16934">
    <property type="entry name" value="HATPase_RsbT-like"/>
    <property type="match status" value="1"/>
</dbReference>
<dbReference type="Pfam" id="PF07228">
    <property type="entry name" value="SpoIIE"/>
    <property type="match status" value="1"/>
</dbReference>
<dbReference type="GeneID" id="98340037"/>
<evidence type="ECO:0000313" key="2">
    <source>
        <dbReference type="EMBL" id="PWK37478.1"/>
    </source>
</evidence>
<dbReference type="InterPro" id="IPR001932">
    <property type="entry name" value="PPM-type_phosphatase-like_dom"/>
</dbReference>
<dbReference type="SMART" id="SM00331">
    <property type="entry name" value="PP2C_SIG"/>
    <property type="match status" value="1"/>
</dbReference>
<dbReference type="Pfam" id="PF13581">
    <property type="entry name" value="HATPase_c_2"/>
    <property type="match status" value="1"/>
</dbReference>
<dbReference type="InterPro" id="IPR036457">
    <property type="entry name" value="PPM-type-like_dom_sf"/>
</dbReference>
<dbReference type="Proteomes" id="UP000245754">
    <property type="component" value="Unassembled WGS sequence"/>
</dbReference>
<reference evidence="2 3" key="1">
    <citation type="submission" date="2018-05" db="EMBL/GenBank/DDBJ databases">
        <title>Genomic Encyclopedia of Type Strains, Phase IV (KMG-V): Genome sequencing to study the core and pangenomes of soil and plant-associated prokaryotes.</title>
        <authorList>
            <person name="Whitman W."/>
        </authorList>
    </citation>
    <scope>NUCLEOTIDE SEQUENCE [LARGE SCALE GENOMIC DNA]</scope>
    <source>
        <strain evidence="2 3">SLV-132</strain>
    </source>
</reference>
<gene>
    <name evidence="2" type="ORF">C7419_1011360</name>
</gene>
<organism evidence="2 3">
    <name type="scientific">Cupriavidus plantarum</name>
    <dbReference type="NCBI Taxonomy" id="942865"/>
    <lineage>
        <taxon>Bacteria</taxon>
        <taxon>Pseudomonadati</taxon>
        <taxon>Pseudomonadota</taxon>
        <taxon>Betaproteobacteria</taxon>
        <taxon>Burkholderiales</taxon>
        <taxon>Burkholderiaceae</taxon>
        <taxon>Cupriavidus</taxon>
    </lineage>
</organism>
<accession>A0A316F178</accession>
<dbReference type="OrthoDB" id="479131at2"/>
<dbReference type="Gene3D" id="3.60.40.10">
    <property type="entry name" value="PPM-type phosphatase domain"/>
    <property type="match status" value="1"/>
</dbReference>
<dbReference type="InterPro" id="IPR036890">
    <property type="entry name" value="HATPase_C_sf"/>
</dbReference>
<name>A0A316F178_9BURK</name>
<keyword evidence="3" id="KW-1185">Reference proteome</keyword>
<sequence length="330" mass="34639">MGDPSRVGEARRFAADLASRLAFDAIQSGRLAVVVNELGKNLLRHAVGGRLLIGARTIGDSVAIELVSMDQGPGIADIQACMRDGHSSAGTAGQGLGAIQRMADDFDIHSQHGDGTLVLARFYRERDRSGAPRRLTGFAVGAICLAAPGERASGDGWSVSIGAGTAEVMVADGLGHGPDAAIAADAALAAFDRPRASGPSRFVEQAHAALRGTRGAAIAIAQLDANASRIRFAGAGNVIGRILSGVADRTLLTQNGTAGVQLRTHVQEQEMEWPAHALLLVCSDGVQSRWQLEERSLLQRDPALVAAFVIWKFCRGRDDATVVVIRRAES</sequence>
<dbReference type="PANTHER" id="PTHR35801">
    <property type="entry name" value="PHOSPHOSERINE PHOSPHATASE RSBX"/>
    <property type="match status" value="1"/>
</dbReference>
<dbReference type="EMBL" id="QGGT01000001">
    <property type="protein sequence ID" value="PWK37478.1"/>
    <property type="molecule type" value="Genomic_DNA"/>
</dbReference>
<dbReference type="PANTHER" id="PTHR35801:SF1">
    <property type="entry name" value="PHOSPHOSERINE PHOSPHATASE RSBX"/>
    <property type="match status" value="1"/>
</dbReference>
<dbReference type="AlphaFoldDB" id="A0A316F178"/>
<dbReference type="SUPFAM" id="SSF81606">
    <property type="entry name" value="PP2C-like"/>
    <property type="match status" value="1"/>
</dbReference>
<dbReference type="SUPFAM" id="SSF55874">
    <property type="entry name" value="ATPase domain of HSP90 chaperone/DNA topoisomerase II/histidine kinase"/>
    <property type="match status" value="1"/>
</dbReference>
<protein>
    <submittedName>
        <fullName evidence="2">Anti-sigma regulatory factor (Ser/Thr protein kinase)</fullName>
    </submittedName>
</protein>
<feature type="domain" description="PPM-type phosphatase" evidence="1">
    <location>
        <begin position="135"/>
        <end position="327"/>
    </location>
</feature>
<dbReference type="InterPro" id="IPR003594">
    <property type="entry name" value="HATPase_dom"/>
</dbReference>
<comment type="caution">
    <text evidence="2">The sequence shown here is derived from an EMBL/GenBank/DDBJ whole genome shotgun (WGS) entry which is preliminary data.</text>
</comment>
<dbReference type="RefSeq" id="WP_109581191.1">
    <property type="nucleotide sequence ID" value="NZ_CAJPUX010000001.1"/>
</dbReference>
<evidence type="ECO:0000313" key="3">
    <source>
        <dbReference type="Proteomes" id="UP000245754"/>
    </source>
</evidence>
<proteinExistence type="predicted"/>